<organism evidence="2 3">
    <name type="scientific">Bacillus pumilus</name>
    <name type="common">Bacillus mesentericus</name>
    <dbReference type="NCBI Taxonomy" id="1408"/>
    <lineage>
        <taxon>Bacteria</taxon>
        <taxon>Bacillati</taxon>
        <taxon>Bacillota</taxon>
        <taxon>Bacilli</taxon>
        <taxon>Bacillales</taxon>
        <taxon>Bacillaceae</taxon>
        <taxon>Bacillus</taxon>
    </lineage>
</organism>
<dbReference type="EMBL" id="CP027116">
    <property type="protein sequence ID" value="AVM25698.1"/>
    <property type="molecule type" value="Genomic_DNA"/>
</dbReference>
<sequence>MNSILLLQVTLILCSLLLTIGIIIYLKRQMELIVLPIQHAGQKLVHPLLEKPSPIRMNDLLEASHKQQLLIFTDTACPHCIPSFEQFLETKKQRQLDISFSVLLKNGQEKDRELYRDNQTNIRMISVDEQMTNVFQIEEFPYYIMVEEDETISYAAPFPDGLYSRIPAK</sequence>
<protein>
    <submittedName>
        <fullName evidence="2">Thiol:disulfide interchange protein</fullName>
    </submittedName>
</protein>
<keyword evidence="1" id="KW-1133">Transmembrane helix</keyword>
<proteinExistence type="predicted"/>
<gene>
    <name evidence="2" type="ORF">C5695_18340</name>
</gene>
<evidence type="ECO:0000313" key="2">
    <source>
        <dbReference type="EMBL" id="AVM25698.1"/>
    </source>
</evidence>
<keyword evidence="1" id="KW-0472">Membrane</keyword>
<dbReference type="Gene3D" id="3.40.30.10">
    <property type="entry name" value="Glutaredoxin"/>
    <property type="match status" value="1"/>
</dbReference>
<evidence type="ECO:0000313" key="3">
    <source>
        <dbReference type="Proteomes" id="UP000264960"/>
    </source>
</evidence>
<dbReference type="Proteomes" id="UP000264960">
    <property type="component" value="Chromosome"/>
</dbReference>
<dbReference type="RefSeq" id="WP_117732269.1">
    <property type="nucleotide sequence ID" value="NZ_CP027116.1"/>
</dbReference>
<dbReference type="AlphaFoldDB" id="A0AAD0HRC1"/>
<accession>A0AAD0HRC1</accession>
<reference evidence="2 3" key="1">
    <citation type="submission" date="2018-02" db="EMBL/GenBank/DDBJ databases">
        <title>The complete genome of two Bacillus pumilus strains from Cuatro Cienegas, Coahuila, Mexico.</title>
        <authorList>
            <person name="Zarza E."/>
            <person name="Alcaraz L.D."/>
            <person name="Aguilar-Salinas B."/>
            <person name="Islas A."/>
            <person name="Olmedo-Alvarez G."/>
        </authorList>
    </citation>
    <scope>NUCLEOTIDE SEQUENCE [LARGE SCALE GENOMIC DNA]</scope>
    <source>
        <strain evidence="2 3">145</strain>
    </source>
</reference>
<name>A0AAD0HRC1_BACPU</name>
<feature type="transmembrane region" description="Helical" evidence="1">
    <location>
        <begin position="6"/>
        <end position="26"/>
    </location>
</feature>
<evidence type="ECO:0000256" key="1">
    <source>
        <dbReference type="SAM" id="Phobius"/>
    </source>
</evidence>
<keyword evidence="1" id="KW-0812">Transmembrane</keyword>